<dbReference type="NCBIfam" id="NF001248">
    <property type="entry name" value="PRK00218.1-4"/>
    <property type="match status" value="1"/>
</dbReference>
<organism evidence="5 6">
    <name type="scientific">Paraglaciecola hydrolytica</name>
    <dbReference type="NCBI Taxonomy" id="1799789"/>
    <lineage>
        <taxon>Bacteria</taxon>
        <taxon>Pseudomonadati</taxon>
        <taxon>Pseudomonadota</taxon>
        <taxon>Gammaproteobacteria</taxon>
        <taxon>Alteromonadales</taxon>
        <taxon>Alteromonadaceae</taxon>
        <taxon>Paraglaciecola</taxon>
    </lineage>
</organism>
<dbReference type="AlphaFoldDB" id="A0A136A3V0"/>
<dbReference type="HAMAP" id="MF_00695">
    <property type="entry name" value="HflD_protein"/>
    <property type="match status" value="1"/>
</dbReference>
<dbReference type="STRING" id="1799789.AX660_07795"/>
<keyword evidence="2 4" id="KW-0963">Cytoplasm</keyword>
<evidence type="ECO:0000256" key="3">
    <source>
        <dbReference type="ARBA" id="ARBA00023136"/>
    </source>
</evidence>
<protein>
    <recommendedName>
        <fullName evidence="4">High frequency lysogenization protein HflD homolog</fullName>
    </recommendedName>
</protein>
<dbReference type="Gene3D" id="1.10.3890.10">
    <property type="entry name" value="HflD-like"/>
    <property type="match status" value="1"/>
</dbReference>
<dbReference type="InterPro" id="IPR007451">
    <property type="entry name" value="HflD"/>
</dbReference>
<comment type="similarity">
    <text evidence="4">Belongs to the HflD family.</text>
</comment>
<evidence type="ECO:0000313" key="5">
    <source>
        <dbReference type="EMBL" id="KXI29913.1"/>
    </source>
</evidence>
<sequence length="216" mass="23829">MQTENQQYHSRHLALAAVCQAAALVKQIARSGEMDHQAFECSIRSIAITDSSATLDVFGSVEQLNLGFSTLLKQLGHDDKAKDVEITRYVANLLALERKVTSNGKVMQQLGERISQIQRQQLHMDLLDSQMLSNLAAIYSDVISPVARKIQIAGSPALLKRSDNQHKVRAILLAGLRAAVLWRQLGGKRRQILFSRQSILSAAKSALTQTTTANQE</sequence>
<dbReference type="NCBIfam" id="NF001246">
    <property type="entry name" value="PRK00218.1-2"/>
    <property type="match status" value="1"/>
</dbReference>
<name>A0A136A3V0_9ALTE</name>
<dbReference type="Pfam" id="PF04356">
    <property type="entry name" value="DUF489"/>
    <property type="match status" value="1"/>
</dbReference>
<gene>
    <name evidence="4" type="primary">hflD</name>
    <name evidence="5" type="ORF">AX660_07795</name>
</gene>
<dbReference type="RefSeq" id="WP_068373321.1">
    <property type="nucleotide sequence ID" value="NZ_LSNE01000003.1"/>
</dbReference>
<evidence type="ECO:0000313" key="6">
    <source>
        <dbReference type="Proteomes" id="UP000070299"/>
    </source>
</evidence>
<keyword evidence="6" id="KW-1185">Reference proteome</keyword>
<comment type="caution">
    <text evidence="5">The sequence shown here is derived from an EMBL/GenBank/DDBJ whole genome shotgun (WGS) entry which is preliminary data.</text>
</comment>
<keyword evidence="3 4" id="KW-0472">Membrane</keyword>
<evidence type="ECO:0000256" key="2">
    <source>
        <dbReference type="ARBA" id="ARBA00022490"/>
    </source>
</evidence>
<comment type="subcellular location">
    <subcellularLocation>
        <location evidence="4">Cytoplasm</location>
    </subcellularLocation>
    <subcellularLocation>
        <location evidence="4">Cell membrane</location>
        <topology evidence="4">Peripheral membrane protein</topology>
        <orientation evidence="4">Cytoplasmic side</orientation>
    </subcellularLocation>
</comment>
<dbReference type="GO" id="GO:0005737">
    <property type="term" value="C:cytoplasm"/>
    <property type="evidence" value="ECO:0007669"/>
    <property type="project" value="UniProtKB-SubCell"/>
</dbReference>
<reference evidence="6" key="1">
    <citation type="submission" date="2016-02" db="EMBL/GenBank/DDBJ databases">
        <authorList>
            <person name="Schultz-Johansen M."/>
            <person name="Glaring M.A."/>
            <person name="Bech P.K."/>
            <person name="Stougaard P."/>
        </authorList>
    </citation>
    <scope>NUCLEOTIDE SEQUENCE [LARGE SCALE GENOMIC DNA]</scope>
    <source>
        <strain evidence="6">S66</strain>
    </source>
</reference>
<dbReference type="EMBL" id="LSNE01000003">
    <property type="protein sequence ID" value="KXI29913.1"/>
    <property type="molecule type" value="Genomic_DNA"/>
</dbReference>
<accession>A0A136A3V0</accession>
<evidence type="ECO:0000256" key="4">
    <source>
        <dbReference type="HAMAP-Rule" id="MF_00695"/>
    </source>
</evidence>
<dbReference type="GO" id="GO:0005886">
    <property type="term" value="C:plasma membrane"/>
    <property type="evidence" value="ECO:0007669"/>
    <property type="project" value="UniProtKB-SubCell"/>
</dbReference>
<dbReference type="Proteomes" id="UP000070299">
    <property type="component" value="Unassembled WGS sequence"/>
</dbReference>
<dbReference type="InterPro" id="IPR035932">
    <property type="entry name" value="HflD-like_sf"/>
</dbReference>
<dbReference type="PANTHER" id="PTHR38100">
    <property type="entry name" value="HIGH FREQUENCY LYSOGENIZATION PROTEIN HFLD"/>
    <property type="match status" value="1"/>
</dbReference>
<dbReference type="SUPFAM" id="SSF101322">
    <property type="entry name" value="YcfC-like"/>
    <property type="match status" value="1"/>
</dbReference>
<evidence type="ECO:0000256" key="1">
    <source>
        <dbReference type="ARBA" id="ARBA00022475"/>
    </source>
</evidence>
<dbReference type="PANTHER" id="PTHR38100:SF1">
    <property type="entry name" value="HIGH FREQUENCY LYSOGENIZATION PROTEIN HFLD"/>
    <property type="match status" value="1"/>
</dbReference>
<proteinExistence type="inferred from homology"/>
<dbReference type="OrthoDB" id="9788031at2"/>
<keyword evidence="1 4" id="KW-1003">Cell membrane</keyword>